<dbReference type="GO" id="GO:0008703">
    <property type="term" value="F:5-amino-6-(5-phosphoribosylamino)uracil reductase activity"/>
    <property type="evidence" value="ECO:0007669"/>
    <property type="project" value="InterPro"/>
</dbReference>
<dbReference type="GO" id="GO:0009231">
    <property type="term" value="P:riboflavin biosynthetic process"/>
    <property type="evidence" value="ECO:0007669"/>
    <property type="project" value="InterPro"/>
</dbReference>
<protein>
    <recommendedName>
        <fullName evidence="1">Bacterial bifunctional deaminase-reductase C-terminal domain-containing protein</fullName>
    </recommendedName>
</protein>
<dbReference type="Pfam" id="PF01872">
    <property type="entry name" value="RibD_C"/>
    <property type="match status" value="1"/>
</dbReference>
<dbReference type="AlphaFoldDB" id="A0A0C1INI0"/>
<name>A0A0C1INI0_9BACT</name>
<dbReference type="InterPro" id="IPR002734">
    <property type="entry name" value="RibDG_C"/>
</dbReference>
<dbReference type="STRING" id="1349421.OI18_03955"/>
<organism evidence="2 3">
    <name type="scientific">Flavihumibacter solisilvae</name>
    <dbReference type="NCBI Taxonomy" id="1349421"/>
    <lineage>
        <taxon>Bacteria</taxon>
        <taxon>Pseudomonadati</taxon>
        <taxon>Bacteroidota</taxon>
        <taxon>Chitinophagia</taxon>
        <taxon>Chitinophagales</taxon>
        <taxon>Chitinophagaceae</taxon>
        <taxon>Flavihumibacter</taxon>
    </lineage>
</organism>
<dbReference type="Proteomes" id="UP000031408">
    <property type="component" value="Unassembled WGS sequence"/>
</dbReference>
<dbReference type="SUPFAM" id="SSF53597">
    <property type="entry name" value="Dihydrofolate reductase-like"/>
    <property type="match status" value="1"/>
</dbReference>
<dbReference type="Gene3D" id="3.40.430.10">
    <property type="entry name" value="Dihydrofolate Reductase, subunit A"/>
    <property type="match status" value="1"/>
</dbReference>
<dbReference type="InterPro" id="IPR050765">
    <property type="entry name" value="Riboflavin_Biosynth_HTPR"/>
</dbReference>
<dbReference type="PANTHER" id="PTHR38011:SF11">
    <property type="entry name" value="2,5-DIAMINO-6-RIBOSYLAMINO-4(3H)-PYRIMIDINONE 5'-PHOSPHATE REDUCTASE"/>
    <property type="match status" value="1"/>
</dbReference>
<reference evidence="2 3" key="1">
    <citation type="submission" date="2014-11" db="EMBL/GenBank/DDBJ databases">
        <title>Genome sequence of Flavihumibacter solisilvae 3-3.</title>
        <authorList>
            <person name="Zhou G."/>
            <person name="Li M."/>
            <person name="Wang G."/>
        </authorList>
    </citation>
    <scope>NUCLEOTIDE SEQUENCE [LARGE SCALE GENOMIC DNA]</scope>
    <source>
        <strain evidence="2 3">3-3</strain>
    </source>
</reference>
<dbReference type="PANTHER" id="PTHR38011">
    <property type="entry name" value="DIHYDROFOLATE REDUCTASE FAMILY PROTEIN (AFU_ORTHOLOGUE AFUA_8G06820)"/>
    <property type="match status" value="1"/>
</dbReference>
<keyword evidence="3" id="KW-1185">Reference proteome</keyword>
<proteinExistence type="predicted"/>
<evidence type="ECO:0000313" key="3">
    <source>
        <dbReference type="Proteomes" id="UP000031408"/>
    </source>
</evidence>
<evidence type="ECO:0000313" key="2">
    <source>
        <dbReference type="EMBL" id="KIC95800.1"/>
    </source>
</evidence>
<sequence length="184" mass="20906">MRKIILNLAVTLDCYIEGPNGEIDWCNTDDSGDTDAFFDRFLPDVDAIFYGRISYDLWGQYQPPAEATPGERKIMDMINSKKKYVFSRTPRTDDKATFITSDILQRVNEIRNEPGKNIWLYGGSNLVTEFINADLVDTYLLAVFPVILGSGKPLFSGIKERKNLKLESVETSKSGVMLVNYSRR</sequence>
<dbReference type="InterPro" id="IPR024072">
    <property type="entry name" value="DHFR-like_dom_sf"/>
</dbReference>
<gene>
    <name evidence="2" type="ORF">OI18_03955</name>
</gene>
<evidence type="ECO:0000259" key="1">
    <source>
        <dbReference type="Pfam" id="PF01872"/>
    </source>
</evidence>
<accession>A0A0C1INI0</accession>
<dbReference type="RefSeq" id="WP_039137429.1">
    <property type="nucleotide sequence ID" value="NZ_JSVC01000004.1"/>
</dbReference>
<dbReference type="EMBL" id="JSVC01000004">
    <property type="protein sequence ID" value="KIC95800.1"/>
    <property type="molecule type" value="Genomic_DNA"/>
</dbReference>
<comment type="caution">
    <text evidence="2">The sequence shown here is derived from an EMBL/GenBank/DDBJ whole genome shotgun (WGS) entry which is preliminary data.</text>
</comment>
<feature type="domain" description="Bacterial bifunctional deaminase-reductase C-terminal" evidence="1">
    <location>
        <begin position="2"/>
        <end position="177"/>
    </location>
</feature>
<dbReference type="OrthoDB" id="195113at2"/>